<proteinExistence type="predicted"/>
<dbReference type="Proteomes" id="UP000094669">
    <property type="component" value="Unassembled WGS sequence"/>
</dbReference>
<dbReference type="InterPro" id="IPR001258">
    <property type="entry name" value="NHL_repeat"/>
</dbReference>
<keyword evidence="4" id="KW-1185">Reference proteome</keyword>
<dbReference type="Pfam" id="PF01436">
    <property type="entry name" value="NHL"/>
    <property type="match status" value="3"/>
</dbReference>
<evidence type="ECO:0000256" key="2">
    <source>
        <dbReference type="PROSITE-ProRule" id="PRU00504"/>
    </source>
</evidence>
<dbReference type="Gene3D" id="2.40.10.500">
    <property type="match status" value="2"/>
</dbReference>
<feature type="repeat" description="NHL" evidence="2">
    <location>
        <begin position="206"/>
        <end position="236"/>
    </location>
</feature>
<evidence type="ECO:0000256" key="1">
    <source>
        <dbReference type="ARBA" id="ARBA00022737"/>
    </source>
</evidence>
<comment type="caution">
    <text evidence="3">The sequence shown here is derived from an EMBL/GenBank/DDBJ whole genome shotgun (WGS) entry which is preliminary data.</text>
</comment>
<dbReference type="CDD" id="cd05819">
    <property type="entry name" value="NHL"/>
    <property type="match status" value="1"/>
</dbReference>
<feature type="repeat" description="NHL" evidence="2">
    <location>
        <begin position="87"/>
        <end position="130"/>
    </location>
</feature>
<organism evidence="3 4">
    <name type="scientific">Leptospira inadai serovar Lyme</name>
    <dbReference type="NCBI Taxonomy" id="293084"/>
    <lineage>
        <taxon>Bacteria</taxon>
        <taxon>Pseudomonadati</taxon>
        <taxon>Spirochaetota</taxon>
        <taxon>Spirochaetia</taxon>
        <taxon>Leptospirales</taxon>
        <taxon>Leptospiraceae</taxon>
        <taxon>Leptospira</taxon>
    </lineage>
</organism>
<evidence type="ECO:0000313" key="3">
    <source>
        <dbReference type="EMBL" id="PNV74432.1"/>
    </source>
</evidence>
<dbReference type="PROSITE" id="PS51257">
    <property type="entry name" value="PROKAR_LIPOPROTEIN"/>
    <property type="match status" value="1"/>
</dbReference>
<dbReference type="Gene3D" id="2.120.10.30">
    <property type="entry name" value="TolB, C-terminal domain"/>
    <property type="match status" value="1"/>
</dbReference>
<dbReference type="EMBL" id="MCRM02000014">
    <property type="protein sequence ID" value="PNV74432.1"/>
    <property type="molecule type" value="Genomic_DNA"/>
</dbReference>
<name>A0ABX4YHA2_9LEPT</name>
<feature type="repeat" description="NHL" evidence="2">
    <location>
        <begin position="256"/>
        <end position="295"/>
    </location>
</feature>
<evidence type="ECO:0008006" key="5">
    <source>
        <dbReference type="Google" id="ProtNLM"/>
    </source>
</evidence>
<dbReference type="InterPro" id="IPR050952">
    <property type="entry name" value="TRIM-NHL_E3_ligases"/>
</dbReference>
<sequence>MLDEQRNRFNNPRSKRMNFRVLFLLPLAFFAFFGCNQAKPLNVDMSHGSGFLLSLILGNLATNSGGGCAVPRLSTGENATIVLGQSDFVSSGFGAGTSQLHYPQGMTHDSKGGLWVSDTQNQRVIHYPSTIASGGSADIVLGGTSGTGLNQFNNPQAVAVDSAGGIWVADYLNHRILHFPSGVATGGSADIVIGSSGVSGVSTTLLNSPRGVAVEASGGLWVVDTGNNRLLHFSTPLTNGKAADLVLGQTSFTSGGTTSATASTLANPNAVTVDSNGGIWVSDASYHRVLHFTSPFANDMSSDIVLGQSTFGSSTPSTSQSGLWTPTGLATDANGGLWVADYGNRRAIHFSPPFTNGKNGDTVLGELNYTSNNSGNTVSAALLGGPNALTVSPCGQLWVADYSDHRVLYYP</sequence>
<keyword evidence="1" id="KW-0677">Repeat</keyword>
<feature type="repeat" description="NHL" evidence="2">
    <location>
        <begin position="143"/>
        <end position="182"/>
    </location>
</feature>
<dbReference type="SUPFAM" id="SSF63829">
    <property type="entry name" value="Calcium-dependent phosphotriesterase"/>
    <property type="match status" value="1"/>
</dbReference>
<dbReference type="PROSITE" id="PS51125">
    <property type="entry name" value="NHL"/>
    <property type="match status" value="4"/>
</dbReference>
<reference evidence="3" key="1">
    <citation type="submission" date="2018-01" db="EMBL/GenBank/DDBJ databases">
        <title>Genomic characterization of Leptospira inadai serogroup Lyme isolated from captured rat in Brazil and comparative analysis with human reference strain.</title>
        <authorList>
            <person name="Moreno L.Z."/>
            <person name="Loureiro A.P."/>
            <person name="Miraglia F."/>
            <person name="Kremer F.S."/>
            <person name="Eslabao M.R."/>
            <person name="Dellagostin O.A."/>
            <person name="Lilenbaum W."/>
            <person name="Moreno A.M."/>
        </authorList>
    </citation>
    <scope>NUCLEOTIDE SEQUENCE [LARGE SCALE GENOMIC DNA]</scope>
    <source>
        <strain evidence="3">M34/99</strain>
    </source>
</reference>
<dbReference type="PANTHER" id="PTHR24104:SF25">
    <property type="entry name" value="PROTEIN LIN-41"/>
    <property type="match status" value="1"/>
</dbReference>
<gene>
    <name evidence="3" type="ORF">BES34_013795</name>
</gene>
<protein>
    <recommendedName>
        <fullName evidence="5">NHL repeat protein</fullName>
    </recommendedName>
</protein>
<dbReference type="InterPro" id="IPR011042">
    <property type="entry name" value="6-blade_b-propeller_TolB-like"/>
</dbReference>
<evidence type="ECO:0000313" key="4">
    <source>
        <dbReference type="Proteomes" id="UP000094669"/>
    </source>
</evidence>
<accession>A0ABX4YHA2</accession>
<dbReference type="PANTHER" id="PTHR24104">
    <property type="entry name" value="E3 UBIQUITIN-PROTEIN LIGASE NHLRC1-RELATED"/>
    <property type="match status" value="1"/>
</dbReference>